<proteinExistence type="predicted"/>
<reference evidence="2 3" key="1">
    <citation type="submission" date="2023-02" db="EMBL/GenBank/DDBJ databases">
        <title>LHISI_Scaffold_Assembly.</title>
        <authorList>
            <person name="Stuart O.P."/>
            <person name="Cleave R."/>
            <person name="Magrath M.J.L."/>
            <person name="Mikheyev A.S."/>
        </authorList>
    </citation>
    <scope>NUCLEOTIDE SEQUENCE [LARGE SCALE GENOMIC DNA]</scope>
    <source>
        <strain evidence="2">Daus_M_001</strain>
        <tissue evidence="2">Leg muscle</tissue>
    </source>
</reference>
<protein>
    <recommendedName>
        <fullName evidence="1">HAT C-terminal dimerisation domain-containing protein</fullName>
    </recommendedName>
</protein>
<dbReference type="EMBL" id="JARBHB010000004">
    <property type="protein sequence ID" value="KAJ8885856.1"/>
    <property type="molecule type" value="Genomic_DNA"/>
</dbReference>
<dbReference type="PANTHER" id="PTHR46289">
    <property type="entry name" value="52 KDA REPRESSOR OF THE INHIBITOR OF THE PROTEIN KINASE-LIKE PROTEIN-RELATED"/>
    <property type="match status" value="1"/>
</dbReference>
<evidence type="ECO:0000313" key="3">
    <source>
        <dbReference type="Proteomes" id="UP001159363"/>
    </source>
</evidence>
<gene>
    <name evidence="2" type="ORF">PR048_012062</name>
</gene>
<keyword evidence="3" id="KW-1185">Reference proteome</keyword>
<comment type="caution">
    <text evidence="2">The sequence shown here is derived from an EMBL/GenBank/DDBJ whole genome shotgun (WGS) entry which is preliminary data.</text>
</comment>
<dbReference type="Proteomes" id="UP001159363">
    <property type="component" value="Chromosome X"/>
</dbReference>
<dbReference type="Pfam" id="PF05699">
    <property type="entry name" value="Dimer_Tnp_hAT"/>
    <property type="match status" value="1"/>
</dbReference>
<accession>A0ABQ9HNA0</accession>
<dbReference type="InterPro" id="IPR008906">
    <property type="entry name" value="HATC_C_dom"/>
</dbReference>
<organism evidence="2 3">
    <name type="scientific">Dryococelus australis</name>
    <dbReference type="NCBI Taxonomy" id="614101"/>
    <lineage>
        <taxon>Eukaryota</taxon>
        <taxon>Metazoa</taxon>
        <taxon>Ecdysozoa</taxon>
        <taxon>Arthropoda</taxon>
        <taxon>Hexapoda</taxon>
        <taxon>Insecta</taxon>
        <taxon>Pterygota</taxon>
        <taxon>Neoptera</taxon>
        <taxon>Polyneoptera</taxon>
        <taxon>Phasmatodea</taxon>
        <taxon>Verophasmatodea</taxon>
        <taxon>Anareolatae</taxon>
        <taxon>Phasmatidae</taxon>
        <taxon>Eurycanthinae</taxon>
        <taxon>Dryococelus</taxon>
    </lineage>
</organism>
<evidence type="ECO:0000259" key="1">
    <source>
        <dbReference type="Pfam" id="PF05699"/>
    </source>
</evidence>
<sequence length="263" mass="31290">MSKILSITYQLLQFLQRDNLDIFSAMTKIEHVERTISEWFTAMPKRRLPKLAFCHQFNGGLFQWRVVTQQFRNNVEASTPREYYRRVVFVPYLDEILMHLKDKFSKHKNILLGLECLLPQNAVRKQFIDIERTIEFYKDYLQDTNRSILEAEWRLWKMSCRTPEHQTQATKKMTVCELLKIIDKDSFPNMAILLMILAVIPVKTAFVERSFSTLKRLKTCLRNKTGEERLIALIPMTVHTYVKVHVEDIVKQYGQIYRRLPLS</sequence>
<name>A0ABQ9HNA0_9NEOP</name>
<feature type="domain" description="HAT C-terminal dimerisation" evidence="1">
    <location>
        <begin position="169"/>
        <end position="231"/>
    </location>
</feature>
<dbReference type="PANTHER" id="PTHR46289:SF17">
    <property type="entry name" value="HAT C-TERMINAL DIMERISATION DOMAIN-CONTAINING PROTEIN"/>
    <property type="match status" value="1"/>
</dbReference>
<evidence type="ECO:0000313" key="2">
    <source>
        <dbReference type="EMBL" id="KAJ8885856.1"/>
    </source>
</evidence>
<dbReference type="InterPro" id="IPR052958">
    <property type="entry name" value="IFN-induced_PKR_regulator"/>
</dbReference>